<reference evidence="2 3" key="1">
    <citation type="journal article" date="2016" name="Nat. Commun.">
        <title>Thousands of microbial genomes shed light on interconnected biogeochemical processes in an aquifer system.</title>
        <authorList>
            <person name="Anantharaman K."/>
            <person name="Brown C.T."/>
            <person name="Hug L.A."/>
            <person name="Sharon I."/>
            <person name="Castelle C.J."/>
            <person name="Probst A.J."/>
            <person name="Thomas B.C."/>
            <person name="Singh A."/>
            <person name="Wilkins M.J."/>
            <person name="Karaoz U."/>
            <person name="Brodie E.L."/>
            <person name="Williams K.H."/>
            <person name="Hubbard S.S."/>
            <person name="Banfield J.F."/>
        </authorList>
    </citation>
    <scope>NUCLEOTIDE SEQUENCE [LARGE SCALE GENOMIC DNA]</scope>
</reference>
<feature type="transmembrane region" description="Helical" evidence="1">
    <location>
        <begin position="115"/>
        <end position="133"/>
    </location>
</feature>
<sequence length="135" mass="14577">MSLQTLVLILHVLGSGVVFGVVFFSVFLVVKPGWSQGRLSHLHFVGRFGMWASGWQVATGVYLAGIEWSEFSSNTLFWTKMALYLIEGTLAGLLIEKKIKGATAGAKPSGLSVSILSQMILIVLIIGIGVLLVER</sequence>
<dbReference type="Proteomes" id="UP000178377">
    <property type="component" value="Unassembled WGS sequence"/>
</dbReference>
<accession>A0A1F5PLH8</accession>
<feature type="transmembrane region" description="Helical" evidence="1">
    <location>
        <begin position="6"/>
        <end position="30"/>
    </location>
</feature>
<organism evidence="2 3">
    <name type="scientific">Candidatus Doudnabacteria bacterium RIFCSPHIGHO2_01_FULL_50_11</name>
    <dbReference type="NCBI Taxonomy" id="1817828"/>
    <lineage>
        <taxon>Bacteria</taxon>
        <taxon>Candidatus Doudnaibacteriota</taxon>
    </lineage>
</organism>
<evidence type="ECO:0000313" key="3">
    <source>
        <dbReference type="Proteomes" id="UP000178377"/>
    </source>
</evidence>
<keyword evidence="1" id="KW-0812">Transmembrane</keyword>
<evidence type="ECO:0000256" key="1">
    <source>
        <dbReference type="SAM" id="Phobius"/>
    </source>
</evidence>
<keyword evidence="1" id="KW-0472">Membrane</keyword>
<comment type="caution">
    <text evidence="2">The sequence shown here is derived from an EMBL/GenBank/DDBJ whole genome shotgun (WGS) entry which is preliminary data.</text>
</comment>
<dbReference type="EMBL" id="MFEO01000009">
    <property type="protein sequence ID" value="OGE90815.1"/>
    <property type="molecule type" value="Genomic_DNA"/>
</dbReference>
<protein>
    <recommendedName>
        <fullName evidence="4">Protoporphyrinogen IX oxidase</fullName>
    </recommendedName>
</protein>
<feature type="transmembrane region" description="Helical" evidence="1">
    <location>
        <begin position="42"/>
        <end position="64"/>
    </location>
</feature>
<evidence type="ECO:0000313" key="2">
    <source>
        <dbReference type="EMBL" id="OGE90815.1"/>
    </source>
</evidence>
<dbReference type="AlphaFoldDB" id="A0A1F5PLH8"/>
<proteinExistence type="predicted"/>
<keyword evidence="1" id="KW-1133">Transmembrane helix</keyword>
<feature type="transmembrane region" description="Helical" evidence="1">
    <location>
        <begin position="76"/>
        <end position="95"/>
    </location>
</feature>
<gene>
    <name evidence="2" type="ORF">A2722_02650</name>
</gene>
<evidence type="ECO:0008006" key="4">
    <source>
        <dbReference type="Google" id="ProtNLM"/>
    </source>
</evidence>
<dbReference type="STRING" id="1817828.A2722_02650"/>
<name>A0A1F5PLH8_9BACT</name>